<feature type="non-terminal residue" evidence="1">
    <location>
        <position position="321"/>
    </location>
</feature>
<organism evidence="1 2">
    <name type="scientific">Racocetra persica</name>
    <dbReference type="NCBI Taxonomy" id="160502"/>
    <lineage>
        <taxon>Eukaryota</taxon>
        <taxon>Fungi</taxon>
        <taxon>Fungi incertae sedis</taxon>
        <taxon>Mucoromycota</taxon>
        <taxon>Glomeromycotina</taxon>
        <taxon>Glomeromycetes</taxon>
        <taxon>Diversisporales</taxon>
        <taxon>Gigasporaceae</taxon>
        <taxon>Racocetra</taxon>
    </lineage>
</organism>
<accession>A0ACA9QHS1</accession>
<dbReference type="Proteomes" id="UP000789920">
    <property type="component" value="Unassembled WGS sequence"/>
</dbReference>
<evidence type="ECO:0000313" key="2">
    <source>
        <dbReference type="Proteomes" id="UP000789920"/>
    </source>
</evidence>
<proteinExistence type="predicted"/>
<evidence type="ECO:0000313" key="1">
    <source>
        <dbReference type="EMBL" id="CAG8751929.1"/>
    </source>
</evidence>
<name>A0ACA9QHS1_9GLOM</name>
<keyword evidence="2" id="KW-1185">Reference proteome</keyword>
<dbReference type="EMBL" id="CAJVQC010032745">
    <property type="protein sequence ID" value="CAG8751929.1"/>
    <property type="molecule type" value="Genomic_DNA"/>
</dbReference>
<comment type="caution">
    <text evidence="1">The sequence shown here is derived from an EMBL/GenBank/DDBJ whole genome shotgun (WGS) entry which is preliminary data.</text>
</comment>
<feature type="non-terminal residue" evidence="1">
    <location>
        <position position="1"/>
    </location>
</feature>
<sequence length="321" mass="37281">SKPKILNESTNIIHEQVTTNTKNKVTASQIKEITTYLKTKKNLSYRGFLVFCRKMIVDSVFSDNWRELDRHWCSTFIKYARKVLNKETLKNLKTKNGVFWSTAREITGFLTLVTTRVLLDPGAPTLLLERSNDSKRGVNSERVNDGTATTKSSTARTPLPVKLWCSFINEVNSYEVNDDDEIYPCPTFKKYNNPYDISNEEDVRGALKNNVFDNLHLITTSKRPIEVFKRISIEDEVKGEPDFIYKRIGKLLLPIEVKTQWVLFIQNELLHERYNRDLEKKTDDFVPQDNTISVVNFIHQIFGYLVANKLQFGILTTYNQH</sequence>
<reference evidence="1" key="1">
    <citation type="submission" date="2021-06" db="EMBL/GenBank/DDBJ databases">
        <authorList>
            <person name="Kallberg Y."/>
            <person name="Tangrot J."/>
            <person name="Rosling A."/>
        </authorList>
    </citation>
    <scope>NUCLEOTIDE SEQUENCE</scope>
    <source>
        <strain evidence="1">MA461A</strain>
    </source>
</reference>
<gene>
    <name evidence="1" type="ORF">RPERSI_LOCUS14278</name>
</gene>
<protein>
    <submittedName>
        <fullName evidence="1">10425_t:CDS:1</fullName>
    </submittedName>
</protein>